<keyword evidence="9 10" id="KW-0472">Membrane</keyword>
<organism evidence="13 14">
    <name type="scientific">Mesorhabditis belari</name>
    <dbReference type="NCBI Taxonomy" id="2138241"/>
    <lineage>
        <taxon>Eukaryota</taxon>
        <taxon>Metazoa</taxon>
        <taxon>Ecdysozoa</taxon>
        <taxon>Nematoda</taxon>
        <taxon>Chromadorea</taxon>
        <taxon>Rhabditida</taxon>
        <taxon>Rhabditina</taxon>
        <taxon>Rhabditomorpha</taxon>
        <taxon>Rhabditoidea</taxon>
        <taxon>Rhabditidae</taxon>
        <taxon>Mesorhabditinae</taxon>
        <taxon>Mesorhabditis</taxon>
    </lineage>
</organism>
<dbReference type="PANTHER" id="PTHR13449">
    <property type="entry name" value="INTEGRAL MEMBRANE PROTEIN GPR177"/>
    <property type="match status" value="1"/>
</dbReference>
<evidence type="ECO:0000259" key="11">
    <source>
        <dbReference type="Pfam" id="PF06664"/>
    </source>
</evidence>
<feature type="transmembrane region" description="Helical" evidence="10">
    <location>
        <begin position="234"/>
        <end position="254"/>
    </location>
</feature>
<feature type="transmembrane region" description="Helical" evidence="10">
    <location>
        <begin position="379"/>
        <end position="403"/>
    </location>
</feature>
<dbReference type="GO" id="GO:0010008">
    <property type="term" value="C:endosome membrane"/>
    <property type="evidence" value="ECO:0007669"/>
    <property type="project" value="UniProtKB-SubCell"/>
</dbReference>
<evidence type="ECO:0000256" key="4">
    <source>
        <dbReference type="ARBA" id="ARBA00022473"/>
    </source>
</evidence>
<protein>
    <recommendedName>
        <fullName evidence="15">Protein wntless</fullName>
    </recommendedName>
</protein>
<evidence type="ECO:0000256" key="9">
    <source>
        <dbReference type="ARBA" id="ARBA00023136"/>
    </source>
</evidence>
<dbReference type="GO" id="GO:0017147">
    <property type="term" value="F:Wnt-protein binding"/>
    <property type="evidence" value="ECO:0007669"/>
    <property type="project" value="InterPro"/>
</dbReference>
<proteinExistence type="inferred from homology"/>
<dbReference type="Pfam" id="PF06664">
    <property type="entry name" value="WLS-like_TM"/>
    <property type="match status" value="1"/>
</dbReference>
<dbReference type="GO" id="GO:0016055">
    <property type="term" value="P:Wnt signaling pathway"/>
    <property type="evidence" value="ECO:0007669"/>
    <property type="project" value="UniProtKB-KW"/>
</dbReference>
<dbReference type="Pfam" id="PF21883">
    <property type="entry name" value="WLS_GOLD"/>
    <property type="match status" value="1"/>
</dbReference>
<feature type="transmembrane region" description="Helical" evidence="10">
    <location>
        <begin position="337"/>
        <end position="354"/>
    </location>
</feature>
<evidence type="ECO:0000256" key="10">
    <source>
        <dbReference type="SAM" id="Phobius"/>
    </source>
</evidence>
<keyword evidence="7 10" id="KW-1133">Transmembrane helix</keyword>
<evidence type="ECO:0000313" key="13">
    <source>
        <dbReference type="Proteomes" id="UP000887575"/>
    </source>
</evidence>
<dbReference type="AlphaFoldDB" id="A0AAF3ETZ5"/>
<evidence type="ECO:0000259" key="12">
    <source>
        <dbReference type="Pfam" id="PF21883"/>
    </source>
</evidence>
<dbReference type="GO" id="GO:0000139">
    <property type="term" value="C:Golgi membrane"/>
    <property type="evidence" value="ECO:0007669"/>
    <property type="project" value="UniProtKB-SubCell"/>
</dbReference>
<keyword evidence="4" id="KW-0217">Developmental protein</keyword>
<evidence type="ECO:0008006" key="15">
    <source>
        <dbReference type="Google" id="ProtNLM"/>
    </source>
</evidence>
<accession>A0AAF3ETZ5</accession>
<feature type="transmembrane region" description="Helical" evidence="10">
    <location>
        <begin position="433"/>
        <end position="455"/>
    </location>
</feature>
<feature type="transmembrane region" description="Helical" evidence="10">
    <location>
        <begin position="475"/>
        <end position="496"/>
    </location>
</feature>
<evidence type="ECO:0000256" key="5">
    <source>
        <dbReference type="ARBA" id="ARBA00022687"/>
    </source>
</evidence>
<keyword evidence="8" id="KW-0333">Golgi apparatus</keyword>
<feature type="transmembrane region" description="Helical" evidence="10">
    <location>
        <begin position="266"/>
        <end position="287"/>
    </location>
</feature>
<dbReference type="InterPro" id="IPR053936">
    <property type="entry name" value="WLS_GOLD"/>
</dbReference>
<feature type="domain" description="Wntless-like transmembrane" evidence="11">
    <location>
        <begin position="228"/>
        <end position="503"/>
    </location>
</feature>
<name>A0AAF3ETZ5_9BILA</name>
<dbReference type="InterPro" id="IPR009551">
    <property type="entry name" value="Wntless"/>
</dbReference>
<comment type="similarity">
    <text evidence="3">Belongs to the wntless family.</text>
</comment>
<reference evidence="14" key="1">
    <citation type="submission" date="2024-02" db="UniProtKB">
        <authorList>
            <consortium name="WormBaseParasite"/>
        </authorList>
    </citation>
    <scope>IDENTIFICATION</scope>
</reference>
<keyword evidence="5" id="KW-0879">Wnt signaling pathway</keyword>
<comment type="subcellular location">
    <subcellularLocation>
        <location evidence="1">Endosome membrane</location>
        <topology evidence="1">Multi-pass membrane protein</topology>
    </subcellularLocation>
    <subcellularLocation>
        <location evidence="2">Golgi apparatus membrane</location>
        <topology evidence="2">Multi-pass membrane protein</topology>
    </subcellularLocation>
</comment>
<dbReference type="GO" id="GO:0061355">
    <property type="term" value="P:Wnt protein secretion"/>
    <property type="evidence" value="ECO:0007669"/>
    <property type="project" value="TreeGrafter"/>
</dbReference>
<evidence type="ECO:0000256" key="3">
    <source>
        <dbReference type="ARBA" id="ARBA00008148"/>
    </source>
</evidence>
<sequence>MAGAVIENLSNQKLSYILGILFLVQIAFFLVGAWLAPKPTSSMEFLFRSCIDANVTGRNWVDHQNCHEIELAEHKPLSYDLREIVFMTQMPHKRDNQQLRYHPSFQFLLGVMQPEIRSTAAFKYVRGSKLRLEVRMGARSGGDEKWRDWIEADVVRELDCHFPWGHESGDMRCEALDFFEIGYVPFPFYVMNIRIPIDREGCARDPKNTANCDVGELVGLIMVVIHQNGGFTMVWAWMKTIVVPFLFLTVRWYWDRVQSLARPPLLLEKAIFALGVSTTVLDLPIEWLPLWFERVPFMLLLGDLRQGLFYAVLCSFWLIFAGEHLIDDPTRNNLKSYWRNLSLVGSAGVALLVYDMCERGMQLSDPFYSIWSSSTGTKLAYLSIYLATLFTVIYFSFLFYKIWMVWKLIKQKRSNQYYQNNESRRLKVEAIIFRFKFLMLFTLLCAFLTILSYAMKQHGEAQLHDDEPQESLLTNSTSAFFTGTFGMWNIYVFLLLSMYAPSHKQYAGAQHLMDETEKPNCTFAPSHKQYAGAPVNPKIASQRLNPNIVEITGESVNLAADDTTFP</sequence>
<dbReference type="WBParaSite" id="MBELARI_LOCUS17638">
    <property type="protein sequence ID" value="MBELARI_LOCUS17638"/>
    <property type="gene ID" value="MBELARI_LOCUS17638"/>
</dbReference>
<evidence type="ECO:0000256" key="7">
    <source>
        <dbReference type="ARBA" id="ARBA00022989"/>
    </source>
</evidence>
<dbReference type="Proteomes" id="UP000887575">
    <property type="component" value="Unassembled WGS sequence"/>
</dbReference>
<evidence type="ECO:0000256" key="1">
    <source>
        <dbReference type="ARBA" id="ARBA00004337"/>
    </source>
</evidence>
<keyword evidence="13" id="KW-1185">Reference proteome</keyword>
<feature type="domain" description="Wntless GOLD" evidence="12">
    <location>
        <begin position="50"/>
        <end position="227"/>
    </location>
</feature>
<evidence type="ECO:0000313" key="14">
    <source>
        <dbReference type="WBParaSite" id="MBELARI_LOCUS17638"/>
    </source>
</evidence>
<dbReference type="PANTHER" id="PTHR13449:SF2">
    <property type="entry name" value="PROTEIN WNTLESS HOMOLOG"/>
    <property type="match status" value="1"/>
</dbReference>
<dbReference type="GO" id="GO:0006886">
    <property type="term" value="P:intracellular protein transport"/>
    <property type="evidence" value="ECO:0007669"/>
    <property type="project" value="TreeGrafter"/>
</dbReference>
<feature type="transmembrane region" description="Helical" evidence="10">
    <location>
        <begin position="16"/>
        <end position="36"/>
    </location>
</feature>
<evidence type="ECO:0000256" key="2">
    <source>
        <dbReference type="ARBA" id="ARBA00004653"/>
    </source>
</evidence>
<evidence type="ECO:0000256" key="8">
    <source>
        <dbReference type="ARBA" id="ARBA00023034"/>
    </source>
</evidence>
<keyword evidence="6 10" id="KW-0812">Transmembrane</keyword>
<feature type="transmembrane region" description="Helical" evidence="10">
    <location>
        <begin position="307"/>
        <end position="325"/>
    </location>
</feature>
<dbReference type="InterPro" id="IPR047843">
    <property type="entry name" value="WLS-like_TM"/>
</dbReference>
<evidence type="ECO:0000256" key="6">
    <source>
        <dbReference type="ARBA" id="ARBA00022692"/>
    </source>
</evidence>